<feature type="compositionally biased region" description="Gly residues" evidence="1">
    <location>
        <begin position="35"/>
        <end position="46"/>
    </location>
</feature>
<dbReference type="AlphaFoldDB" id="A0A1H0JMY5"/>
<dbReference type="STRING" id="1166073.SAMN05192530_106275"/>
<organism evidence="2 3">
    <name type="scientific">Aureimonas jatrophae</name>
    <dbReference type="NCBI Taxonomy" id="1166073"/>
    <lineage>
        <taxon>Bacteria</taxon>
        <taxon>Pseudomonadati</taxon>
        <taxon>Pseudomonadota</taxon>
        <taxon>Alphaproteobacteria</taxon>
        <taxon>Hyphomicrobiales</taxon>
        <taxon>Aurantimonadaceae</taxon>
        <taxon>Aureimonas</taxon>
    </lineage>
</organism>
<keyword evidence="3" id="KW-1185">Reference proteome</keyword>
<proteinExistence type="predicted"/>
<evidence type="ECO:0000313" key="2">
    <source>
        <dbReference type="EMBL" id="SDO45128.1"/>
    </source>
</evidence>
<evidence type="ECO:0000313" key="3">
    <source>
        <dbReference type="Proteomes" id="UP000198793"/>
    </source>
</evidence>
<reference evidence="2 3" key="1">
    <citation type="submission" date="2016-10" db="EMBL/GenBank/DDBJ databases">
        <authorList>
            <person name="de Groot N.N."/>
        </authorList>
    </citation>
    <scope>NUCLEOTIDE SEQUENCE [LARGE SCALE GENOMIC DNA]</scope>
    <source>
        <strain evidence="3">L7-484,KACC 16230,DSM 25025</strain>
    </source>
</reference>
<dbReference type="EMBL" id="FNIT01000006">
    <property type="protein sequence ID" value="SDO45128.1"/>
    <property type="molecule type" value="Genomic_DNA"/>
</dbReference>
<evidence type="ECO:0000256" key="1">
    <source>
        <dbReference type="SAM" id="MobiDB-lite"/>
    </source>
</evidence>
<protein>
    <submittedName>
        <fullName evidence="2">Uncharacterized protein</fullName>
    </submittedName>
</protein>
<dbReference type="RefSeq" id="WP_244519643.1">
    <property type="nucleotide sequence ID" value="NZ_FNIT01000006.1"/>
</dbReference>
<accession>A0A1H0JMY5</accession>
<sequence>MKQGRQATGKRTRRVLELSVVVVMLAVAPVLAQGGPSGGGSRGAGGPDDQVPGAYASPSAIPKDPAASDIGIPKIDPLKRLEPIALPQRQGDLPAPKLDLPALPAYAPQPTEPRLNIGRPPKSLVLNATLGDGGPRIPDQLIWRLFAPLPGPDGKLPLVAVARGGEAVFDVPAGSYLLHLGFGRAGMTRRIDFSGEQTRETVALEAGGLRLNATAASKRPIRSDALRFDIYSAATDDADRRLIASDVKAGVVTRLNAGDYHVVSNYGSVNATVRADLRVEPGRITDATLQHHAAQLTMKLVREPGGEAIADTAWVITTDQGDLVRDNIVSAFPSMVLEEGNYVISARNKERVFQRPFSVKAGENTDVEVLTSDLIDPNDPALGSGD</sequence>
<dbReference type="Proteomes" id="UP000198793">
    <property type="component" value="Unassembled WGS sequence"/>
</dbReference>
<name>A0A1H0JMY5_9HYPH</name>
<feature type="region of interest" description="Disordered" evidence="1">
    <location>
        <begin position="33"/>
        <end position="69"/>
    </location>
</feature>
<gene>
    <name evidence="2" type="ORF">SAMN05192530_106275</name>
</gene>